<keyword evidence="3" id="KW-0233">DNA recombination</keyword>
<dbReference type="Pfam" id="PF13102">
    <property type="entry name" value="Phage_int_SAM_5"/>
    <property type="match status" value="1"/>
</dbReference>
<gene>
    <name evidence="5" type="primary">intF</name>
</gene>
<organism evidence="5">
    <name type="scientific">Bacteroides thetaiotaomicron</name>
    <dbReference type="NCBI Taxonomy" id="818"/>
    <lineage>
        <taxon>Bacteria</taxon>
        <taxon>Pseudomonadati</taxon>
        <taxon>Bacteroidota</taxon>
        <taxon>Bacteroidia</taxon>
        <taxon>Bacteroidales</taxon>
        <taxon>Bacteroidaceae</taxon>
        <taxon>Bacteroides</taxon>
    </lineage>
</organism>
<dbReference type="Gene3D" id="1.10.150.130">
    <property type="match status" value="1"/>
</dbReference>
<evidence type="ECO:0000313" key="5">
    <source>
        <dbReference type="EMBL" id="CAC47923.1"/>
    </source>
</evidence>
<dbReference type="InterPro" id="IPR011010">
    <property type="entry name" value="DNA_brk_join_enz"/>
</dbReference>
<reference evidence="5" key="1">
    <citation type="journal article" date="2001" name="Appl. Environ. Microbiol.">
        <title>Characterization of the 13-kilobase ermF region of the Bacteroides conjugative transposon CTnDOT.</title>
        <authorList>
            <person name="Whittle G."/>
            <person name="Hund B.D."/>
            <person name="Shoemaker N.B."/>
            <person name="Salyers A.A."/>
        </authorList>
    </citation>
    <scope>NUCLEOTIDE SEQUENCE</scope>
</reference>
<dbReference type="PROSITE" id="PS51898">
    <property type="entry name" value="TYR_RECOMBINASE"/>
    <property type="match status" value="1"/>
</dbReference>
<dbReference type="GO" id="GO:0006310">
    <property type="term" value="P:DNA recombination"/>
    <property type="evidence" value="ECO:0007669"/>
    <property type="project" value="UniProtKB-KW"/>
</dbReference>
<protein>
    <submittedName>
        <fullName evidence="5">Putative integrase</fullName>
    </submittedName>
</protein>
<dbReference type="EMBL" id="AJ311171">
    <property type="protein sequence ID" value="CAC47923.1"/>
    <property type="molecule type" value="Genomic_DNA"/>
</dbReference>
<evidence type="ECO:0000256" key="2">
    <source>
        <dbReference type="ARBA" id="ARBA00023125"/>
    </source>
</evidence>
<dbReference type="InterPro" id="IPR013762">
    <property type="entry name" value="Integrase-like_cat_sf"/>
</dbReference>
<dbReference type="GO" id="GO:0003677">
    <property type="term" value="F:DNA binding"/>
    <property type="evidence" value="ECO:0007669"/>
    <property type="project" value="UniProtKB-KW"/>
</dbReference>
<dbReference type="InterPro" id="IPR025269">
    <property type="entry name" value="SAM-like_dom"/>
</dbReference>
<dbReference type="Pfam" id="PF00589">
    <property type="entry name" value="Phage_integrase"/>
    <property type="match status" value="1"/>
</dbReference>
<evidence type="ECO:0000256" key="1">
    <source>
        <dbReference type="ARBA" id="ARBA00008857"/>
    </source>
</evidence>
<comment type="similarity">
    <text evidence="1">Belongs to the 'phage' integrase family.</text>
</comment>
<dbReference type="PANTHER" id="PTHR30349">
    <property type="entry name" value="PHAGE INTEGRASE-RELATED"/>
    <property type="match status" value="1"/>
</dbReference>
<sequence>MKVNFYLDKPYNPDISPEKVKQELAKVGGKKKNLAQKFWNPSPTALYLFFSPDKSCRIKYRTNYKILPKSWDFEKERLKPSASGALEFSWNLKHPCNLLDKEAMRKKETNPSFFPKRIINRCTGLYCHRDNAVNSEISISHLKPRFLSYKSNFVKEGTLKEYRTVFKGLEDFEKHKGTKLILREMDGKFLDQFEVFLSRKKNTNDGDKEGLLNDTIHKYISTLKVFLKWCNDNDYLVHPDVFKTQKTNFKKKAYNEIIALSESEIQKLMNHDLSDRPSLEKVRDLFCLLCYTGQRFEDLINFDPKDIKNNAWDFISVKVKKRVIVPFEGYIAPAKDILERIGYSVPKISNQKFNEYIKTVGKLAGMDEIIKITRYSGKQKLVIEKRKYDFLSSHVGRRSMVTNLLSRNVPITLVQKLTAHSDIRTLMKYESANTDSLIDALNKF</sequence>
<dbReference type="CDD" id="cd01185">
    <property type="entry name" value="INTN1_C_like"/>
    <property type="match status" value="1"/>
</dbReference>
<dbReference type="Gene3D" id="1.10.443.10">
    <property type="entry name" value="Intergrase catalytic core"/>
    <property type="match status" value="1"/>
</dbReference>
<dbReference type="SUPFAM" id="SSF56349">
    <property type="entry name" value="DNA breaking-rejoining enzymes"/>
    <property type="match status" value="1"/>
</dbReference>
<dbReference type="GO" id="GO:0015074">
    <property type="term" value="P:DNA integration"/>
    <property type="evidence" value="ECO:0007669"/>
    <property type="project" value="InterPro"/>
</dbReference>
<feature type="domain" description="Tyr recombinase" evidence="4">
    <location>
        <begin position="255"/>
        <end position="442"/>
    </location>
</feature>
<name>Q93L60_BACT4</name>
<evidence type="ECO:0000259" key="4">
    <source>
        <dbReference type="PROSITE" id="PS51898"/>
    </source>
</evidence>
<dbReference type="InterPro" id="IPR050090">
    <property type="entry name" value="Tyrosine_recombinase_XerCD"/>
</dbReference>
<keyword evidence="2" id="KW-0238">DNA-binding</keyword>
<dbReference type="InterPro" id="IPR010998">
    <property type="entry name" value="Integrase_recombinase_N"/>
</dbReference>
<dbReference type="InterPro" id="IPR002104">
    <property type="entry name" value="Integrase_catalytic"/>
</dbReference>
<proteinExistence type="inferred from homology"/>
<evidence type="ECO:0000256" key="3">
    <source>
        <dbReference type="ARBA" id="ARBA00023172"/>
    </source>
</evidence>
<dbReference type="PANTHER" id="PTHR30349:SF64">
    <property type="entry name" value="PROPHAGE INTEGRASE INTD-RELATED"/>
    <property type="match status" value="1"/>
</dbReference>
<accession>Q93L60</accession>
<dbReference type="AlphaFoldDB" id="Q93L60"/>